<organism evidence="3 4">
    <name type="scientific">Conger conger</name>
    <name type="common">Conger eel</name>
    <name type="synonym">Muraena conger</name>
    <dbReference type="NCBI Taxonomy" id="82655"/>
    <lineage>
        <taxon>Eukaryota</taxon>
        <taxon>Metazoa</taxon>
        <taxon>Chordata</taxon>
        <taxon>Craniata</taxon>
        <taxon>Vertebrata</taxon>
        <taxon>Euteleostomi</taxon>
        <taxon>Actinopterygii</taxon>
        <taxon>Neopterygii</taxon>
        <taxon>Teleostei</taxon>
        <taxon>Anguilliformes</taxon>
        <taxon>Congridae</taxon>
        <taxon>Conger</taxon>
    </lineage>
</organism>
<protein>
    <recommendedName>
        <fullName evidence="2">Diacylglycerol kinase type I N-terminal domain-containing protein</fullName>
    </recommendedName>
</protein>
<accession>A0A9Q1I6X7</accession>
<proteinExistence type="predicted"/>
<evidence type="ECO:0000256" key="1">
    <source>
        <dbReference type="SAM" id="MobiDB-lite"/>
    </source>
</evidence>
<dbReference type="InterPro" id="IPR029477">
    <property type="entry name" value="DAG_kinase_typeI_N"/>
</dbReference>
<comment type="caution">
    <text evidence="3">The sequence shown here is derived from an EMBL/GenBank/DDBJ whole genome shotgun (WGS) entry which is preliminary data.</text>
</comment>
<evidence type="ECO:0000313" key="4">
    <source>
        <dbReference type="Proteomes" id="UP001152803"/>
    </source>
</evidence>
<dbReference type="Pfam" id="PF14513">
    <property type="entry name" value="DAG_kinase_N"/>
    <property type="match status" value="1"/>
</dbReference>
<dbReference type="AlphaFoldDB" id="A0A9Q1I6X7"/>
<dbReference type="InterPro" id="IPR038199">
    <property type="entry name" value="DGK_typeI_N_sf"/>
</dbReference>
<dbReference type="InterPro" id="IPR011992">
    <property type="entry name" value="EF-hand-dom_pair"/>
</dbReference>
<dbReference type="SUPFAM" id="SSF47473">
    <property type="entry name" value="EF-hand"/>
    <property type="match status" value="1"/>
</dbReference>
<sequence length="106" mass="12220">MTHQEKWVTLSPAEFSQLQEYAQYSSKKLKDVLQEFHRDGVLAKYNPEEEIDFEGFKLFMQTFLETELSDEFCQHLFLSFNSKGPPPGPASLDKPGLAGEYDLPRT</sequence>
<dbReference type="EMBL" id="JAFJMO010000001">
    <property type="protein sequence ID" value="KAJ8288072.1"/>
    <property type="molecule type" value="Genomic_DNA"/>
</dbReference>
<dbReference type="Proteomes" id="UP001152803">
    <property type="component" value="Unassembled WGS sequence"/>
</dbReference>
<reference evidence="3" key="1">
    <citation type="journal article" date="2023" name="Science">
        <title>Genome structures resolve the early diversification of teleost fishes.</title>
        <authorList>
            <person name="Parey E."/>
            <person name="Louis A."/>
            <person name="Montfort J."/>
            <person name="Bouchez O."/>
            <person name="Roques C."/>
            <person name="Iampietro C."/>
            <person name="Lluch J."/>
            <person name="Castinel A."/>
            <person name="Donnadieu C."/>
            <person name="Desvignes T."/>
            <person name="Floi Bucao C."/>
            <person name="Jouanno E."/>
            <person name="Wen M."/>
            <person name="Mejri S."/>
            <person name="Dirks R."/>
            <person name="Jansen H."/>
            <person name="Henkel C."/>
            <person name="Chen W.J."/>
            <person name="Zahm M."/>
            <person name="Cabau C."/>
            <person name="Klopp C."/>
            <person name="Thompson A.W."/>
            <person name="Robinson-Rechavi M."/>
            <person name="Braasch I."/>
            <person name="Lecointre G."/>
            <person name="Bobe J."/>
            <person name="Postlethwait J.H."/>
            <person name="Berthelot C."/>
            <person name="Roest Crollius H."/>
            <person name="Guiguen Y."/>
        </authorList>
    </citation>
    <scope>NUCLEOTIDE SEQUENCE</scope>
    <source>
        <strain evidence="3">Concon-B</strain>
    </source>
</reference>
<gene>
    <name evidence="3" type="ORF">COCON_G00007310</name>
</gene>
<feature type="domain" description="Diacylglycerol kinase type I N-terminal" evidence="2">
    <location>
        <begin position="6"/>
        <end position="85"/>
    </location>
</feature>
<dbReference type="Gene3D" id="1.10.238.110">
    <property type="entry name" value="Diacylglycerol kinase alpha"/>
    <property type="match status" value="1"/>
</dbReference>
<evidence type="ECO:0000313" key="3">
    <source>
        <dbReference type="EMBL" id="KAJ8288072.1"/>
    </source>
</evidence>
<feature type="region of interest" description="Disordered" evidence="1">
    <location>
        <begin position="81"/>
        <end position="106"/>
    </location>
</feature>
<dbReference type="OrthoDB" id="242257at2759"/>
<name>A0A9Q1I6X7_CONCO</name>
<keyword evidence="4" id="KW-1185">Reference proteome</keyword>
<evidence type="ECO:0000259" key="2">
    <source>
        <dbReference type="Pfam" id="PF14513"/>
    </source>
</evidence>